<reference evidence="1 2" key="1">
    <citation type="submission" date="2013-01" db="EMBL/GenBank/DDBJ databases">
        <authorList>
            <person name="Harkins D.M."/>
            <person name="Durkin A.S."/>
            <person name="Brinkac L.M."/>
            <person name="Haft D.H."/>
            <person name="Selengut J.D."/>
            <person name="Sanka R."/>
            <person name="DePew J."/>
            <person name="Purushe J."/>
            <person name="Matthias M.A."/>
            <person name="Vinetz J.M."/>
            <person name="Sutton G.G."/>
            <person name="Nierman W.C."/>
            <person name="Fouts D.E."/>
        </authorList>
    </citation>
    <scope>NUCLEOTIDE SEQUENCE [LARGE SCALE GENOMIC DNA]</scope>
    <source>
        <strain evidence="1 2">ZUN179</strain>
    </source>
</reference>
<evidence type="ECO:0000313" key="1">
    <source>
        <dbReference type="EMBL" id="EMO44104.1"/>
    </source>
</evidence>
<organism evidence="1 2">
    <name type="scientific">Leptospira santarosai str. ZUN179</name>
    <dbReference type="NCBI Taxonomy" id="1049985"/>
    <lineage>
        <taxon>Bacteria</taxon>
        <taxon>Pseudomonadati</taxon>
        <taxon>Spirochaetota</taxon>
        <taxon>Spirochaetia</taxon>
        <taxon>Leptospirales</taxon>
        <taxon>Leptospiraceae</taxon>
        <taxon>Leptospira</taxon>
    </lineage>
</organism>
<sequence length="59" mass="6660">MAKILLNLFQNKKIAYQSSKQSKDFGTNSLSKVSMVRCEIVVCMKIGLKILKKPTLVED</sequence>
<dbReference type="AlphaFoldDB" id="M6USV7"/>
<evidence type="ECO:0000313" key="2">
    <source>
        <dbReference type="Proteomes" id="UP000012160"/>
    </source>
</evidence>
<name>M6USV7_9LEPT</name>
<comment type="caution">
    <text evidence="1">The sequence shown here is derived from an EMBL/GenBank/DDBJ whole genome shotgun (WGS) entry which is preliminary data.</text>
</comment>
<gene>
    <name evidence="1" type="ORF">LEP1GSC187_3455</name>
</gene>
<protein>
    <submittedName>
        <fullName evidence="1">Uncharacterized protein</fullName>
    </submittedName>
</protein>
<dbReference type="EMBL" id="AHOQ02000043">
    <property type="protein sequence ID" value="EMO44104.1"/>
    <property type="molecule type" value="Genomic_DNA"/>
</dbReference>
<dbReference type="Proteomes" id="UP000012160">
    <property type="component" value="Unassembled WGS sequence"/>
</dbReference>
<accession>M6USV7</accession>
<proteinExistence type="predicted"/>